<dbReference type="InterPro" id="IPR050832">
    <property type="entry name" value="Bact_Acetyltransf"/>
</dbReference>
<dbReference type="InterPro" id="IPR016181">
    <property type="entry name" value="Acyl_CoA_acyltransferase"/>
</dbReference>
<dbReference type="SUPFAM" id="SSF55729">
    <property type="entry name" value="Acyl-CoA N-acyltransferases (Nat)"/>
    <property type="match status" value="1"/>
</dbReference>
<dbReference type="Pfam" id="PF00583">
    <property type="entry name" value="Acetyltransf_1"/>
    <property type="match status" value="1"/>
</dbReference>
<comment type="caution">
    <text evidence="4">The sequence shown here is derived from an EMBL/GenBank/DDBJ whole genome shotgun (WGS) entry which is preliminary data.</text>
</comment>
<accession>A0ABU9VEV9</accession>
<dbReference type="Gene3D" id="3.40.630.30">
    <property type="match status" value="1"/>
</dbReference>
<dbReference type="RefSeq" id="WP_343129563.1">
    <property type="nucleotide sequence ID" value="NZ_JBCITK010000001.1"/>
</dbReference>
<dbReference type="PANTHER" id="PTHR43877:SF1">
    <property type="entry name" value="ACETYLTRANSFERASE"/>
    <property type="match status" value="1"/>
</dbReference>
<name>A0ABU9VEV9_9BACI</name>
<keyword evidence="2" id="KW-0012">Acyltransferase</keyword>
<gene>
    <name evidence="4" type="ORF">MKY91_04585</name>
</gene>
<dbReference type="EMBL" id="JBCITK010000001">
    <property type="protein sequence ID" value="MEN0642440.1"/>
    <property type="molecule type" value="Genomic_DNA"/>
</dbReference>
<dbReference type="InterPro" id="IPR000182">
    <property type="entry name" value="GNAT_dom"/>
</dbReference>
<evidence type="ECO:0000256" key="1">
    <source>
        <dbReference type="ARBA" id="ARBA00022679"/>
    </source>
</evidence>
<evidence type="ECO:0000313" key="4">
    <source>
        <dbReference type="EMBL" id="MEN0642440.1"/>
    </source>
</evidence>
<keyword evidence="1" id="KW-0808">Transferase</keyword>
<feature type="domain" description="N-acetyltransferase" evidence="3">
    <location>
        <begin position="21"/>
        <end position="167"/>
    </location>
</feature>
<reference evidence="4 5" key="1">
    <citation type="submission" date="2024-03" db="EMBL/GenBank/DDBJ databases">
        <title>Bacilli Hybrid Assemblies.</title>
        <authorList>
            <person name="Kovac J."/>
        </authorList>
    </citation>
    <scope>NUCLEOTIDE SEQUENCE [LARGE SCALE GENOMIC DNA]</scope>
    <source>
        <strain evidence="4 5">FSL R7-0666</strain>
    </source>
</reference>
<evidence type="ECO:0000259" key="3">
    <source>
        <dbReference type="PROSITE" id="PS51186"/>
    </source>
</evidence>
<dbReference type="PROSITE" id="PS51186">
    <property type="entry name" value="GNAT"/>
    <property type="match status" value="1"/>
</dbReference>
<evidence type="ECO:0000256" key="2">
    <source>
        <dbReference type="ARBA" id="ARBA00023315"/>
    </source>
</evidence>
<organism evidence="4 5">
    <name type="scientific">Alkalicoccobacillus gibsonii</name>
    <dbReference type="NCBI Taxonomy" id="79881"/>
    <lineage>
        <taxon>Bacteria</taxon>
        <taxon>Bacillati</taxon>
        <taxon>Bacillota</taxon>
        <taxon>Bacilli</taxon>
        <taxon>Bacillales</taxon>
        <taxon>Bacillaceae</taxon>
        <taxon>Alkalicoccobacillus</taxon>
    </lineage>
</organism>
<sequence>MSLQIKELDSIQPYKTELSSILIETVNQGASIGFHLPMKEEEAEAFWDSYQPDEYRVTLGAFQEQRLVGTVSLELIKKSNGSHRAEVCKLMVHPGGRRLGVARKLMTELEEIAKHHNRSLLVLDTREGDPSNKLYISLGYQLAGTIPGFASNEKGELEATNLYYKNI</sequence>
<proteinExistence type="predicted"/>
<protein>
    <submittedName>
        <fullName evidence="4">GNAT family N-acetyltransferase</fullName>
    </submittedName>
</protein>
<keyword evidence="5" id="KW-1185">Reference proteome</keyword>
<dbReference type="CDD" id="cd04301">
    <property type="entry name" value="NAT_SF"/>
    <property type="match status" value="1"/>
</dbReference>
<evidence type="ECO:0000313" key="5">
    <source>
        <dbReference type="Proteomes" id="UP001418796"/>
    </source>
</evidence>
<dbReference type="Proteomes" id="UP001418796">
    <property type="component" value="Unassembled WGS sequence"/>
</dbReference>
<dbReference type="PANTHER" id="PTHR43877">
    <property type="entry name" value="AMINOALKYLPHOSPHONATE N-ACETYLTRANSFERASE-RELATED-RELATED"/>
    <property type="match status" value="1"/>
</dbReference>